<feature type="region of interest" description="Disordered" evidence="2">
    <location>
        <begin position="1"/>
        <end position="79"/>
    </location>
</feature>
<dbReference type="Gene3D" id="1.10.238.10">
    <property type="entry name" value="EF-hand"/>
    <property type="match status" value="1"/>
</dbReference>
<dbReference type="OrthoDB" id="286637at2759"/>
<feature type="compositionally biased region" description="Low complexity" evidence="2">
    <location>
        <begin position="42"/>
        <end position="55"/>
    </location>
</feature>
<comment type="function">
    <text evidence="1">Neddylation of cullins play an essential role in the regulation of SCF-type complexes activity.</text>
</comment>
<accession>A0A836B141</accession>
<sequence>MPPKKGAAKGGAKAKATATPAKGRGRGKKAEEAAPDVTMAEAANGAAGSSPSSADGAGGSSPPGVVHTTQTKAKAPALSKLSKAQKAMLSEFRSATGASDKVGLECLAESHFDCEKAIDDFFTSGMADQPGSRGGRRAAEALYRRYKEPGEDHIGVDGVQKFCEDLGVEPSDIVMLVISYHMGAAVMCEYSQGEFVTGLMKLGAETLGRLRSKLPELRSSLAKADTFRAVYSFAYDFSREKGQKCVQLDSAVGMWRLLLESPHAGPNAWPLVDDWVAFLEARHNNRAIAKDTWLQLLDFIRSVKPDFSNFDENSAWPYLLDEFVEHMREKRAAGACA</sequence>
<feature type="compositionally biased region" description="Low complexity" evidence="2">
    <location>
        <begin position="10"/>
        <end position="22"/>
    </location>
</feature>
<dbReference type="GO" id="GO:0031624">
    <property type="term" value="F:ubiquitin conjugating enzyme binding"/>
    <property type="evidence" value="ECO:0007669"/>
    <property type="project" value="TreeGrafter"/>
</dbReference>
<dbReference type="Pfam" id="PF03556">
    <property type="entry name" value="Cullin_binding"/>
    <property type="match status" value="1"/>
</dbReference>
<gene>
    <name evidence="4" type="ORF">HXX76_001150</name>
</gene>
<organism evidence="4 5">
    <name type="scientific">Chlamydomonas incerta</name>
    <dbReference type="NCBI Taxonomy" id="51695"/>
    <lineage>
        <taxon>Eukaryota</taxon>
        <taxon>Viridiplantae</taxon>
        <taxon>Chlorophyta</taxon>
        <taxon>core chlorophytes</taxon>
        <taxon>Chlorophyceae</taxon>
        <taxon>CS clade</taxon>
        <taxon>Chlamydomonadales</taxon>
        <taxon>Chlamydomonadaceae</taxon>
        <taxon>Chlamydomonas</taxon>
    </lineage>
</organism>
<protein>
    <recommendedName>
        <fullName evidence="1">Defective in cullin neddylation protein</fullName>
    </recommendedName>
</protein>
<dbReference type="Proteomes" id="UP000650467">
    <property type="component" value="Unassembled WGS sequence"/>
</dbReference>
<dbReference type="EMBL" id="JAEHOC010000002">
    <property type="protein sequence ID" value="KAG2444397.1"/>
    <property type="molecule type" value="Genomic_DNA"/>
</dbReference>
<dbReference type="PANTHER" id="PTHR12281:SF2">
    <property type="entry name" value="DEFECTIVE IN CULLIN NEDDYLATION PROTEIN"/>
    <property type="match status" value="1"/>
</dbReference>
<dbReference type="InterPro" id="IPR042460">
    <property type="entry name" value="DCN1-like_PONY"/>
</dbReference>
<dbReference type="FunFam" id="1.10.238.200:FF:000004">
    <property type="entry name" value="Defective in cullin neddylation protein"/>
    <property type="match status" value="1"/>
</dbReference>
<dbReference type="Gene3D" id="1.10.8.10">
    <property type="entry name" value="DNA helicase RuvA subunit, C-terminal domain"/>
    <property type="match status" value="1"/>
</dbReference>
<proteinExistence type="predicted"/>
<evidence type="ECO:0000259" key="3">
    <source>
        <dbReference type="PROSITE" id="PS51229"/>
    </source>
</evidence>
<dbReference type="GO" id="GO:0045116">
    <property type="term" value="P:protein neddylation"/>
    <property type="evidence" value="ECO:0007669"/>
    <property type="project" value="TreeGrafter"/>
</dbReference>
<keyword evidence="5" id="KW-1185">Reference proteome</keyword>
<dbReference type="Pfam" id="PF14555">
    <property type="entry name" value="UBA_4"/>
    <property type="match status" value="1"/>
</dbReference>
<dbReference type="PROSITE" id="PS51229">
    <property type="entry name" value="DCUN1"/>
    <property type="match status" value="1"/>
</dbReference>
<dbReference type="InterPro" id="IPR014764">
    <property type="entry name" value="DCN-prot"/>
</dbReference>
<dbReference type="GO" id="GO:0032182">
    <property type="term" value="F:ubiquitin-like protein binding"/>
    <property type="evidence" value="ECO:0007669"/>
    <property type="project" value="TreeGrafter"/>
</dbReference>
<dbReference type="GO" id="GO:0000151">
    <property type="term" value="C:ubiquitin ligase complex"/>
    <property type="evidence" value="ECO:0007669"/>
    <property type="project" value="TreeGrafter"/>
</dbReference>
<dbReference type="InterPro" id="IPR005176">
    <property type="entry name" value="PONY_dom"/>
</dbReference>
<dbReference type="AlphaFoldDB" id="A0A836B141"/>
<dbReference type="GO" id="GO:0097602">
    <property type="term" value="F:cullin family protein binding"/>
    <property type="evidence" value="ECO:0007669"/>
    <property type="project" value="TreeGrafter"/>
</dbReference>
<evidence type="ECO:0000313" key="4">
    <source>
        <dbReference type="EMBL" id="KAG2444397.1"/>
    </source>
</evidence>
<dbReference type="Gene3D" id="1.10.238.200">
    <property type="entry name" value="Cullin, PONY binding domain"/>
    <property type="match status" value="1"/>
</dbReference>
<evidence type="ECO:0000256" key="1">
    <source>
        <dbReference type="RuleBase" id="RU410713"/>
    </source>
</evidence>
<name>A0A836B141_CHLIN</name>
<comment type="caution">
    <text evidence="4">The sequence shown here is derived from an EMBL/GenBank/DDBJ whole genome shotgun (WGS) entry which is preliminary data.</text>
</comment>
<reference evidence="4" key="1">
    <citation type="journal article" date="2020" name="bioRxiv">
        <title>Comparative genomics of Chlamydomonas.</title>
        <authorList>
            <person name="Craig R.J."/>
            <person name="Hasan A.R."/>
            <person name="Ness R.W."/>
            <person name="Keightley P.D."/>
        </authorList>
    </citation>
    <scope>NUCLEOTIDE SEQUENCE</scope>
    <source>
        <strain evidence="4">SAG 7.73</strain>
    </source>
</reference>
<feature type="domain" description="DCUN1" evidence="3">
    <location>
        <begin position="134"/>
        <end position="328"/>
    </location>
</feature>
<dbReference type="PANTHER" id="PTHR12281">
    <property type="entry name" value="RP42 RELATED"/>
    <property type="match status" value="1"/>
</dbReference>
<evidence type="ECO:0000256" key="2">
    <source>
        <dbReference type="SAM" id="MobiDB-lite"/>
    </source>
</evidence>
<evidence type="ECO:0000313" key="5">
    <source>
        <dbReference type="Proteomes" id="UP000650467"/>
    </source>
</evidence>